<evidence type="ECO:0000313" key="2">
    <source>
        <dbReference type="Proteomes" id="UP000762676"/>
    </source>
</evidence>
<proteinExistence type="predicted"/>
<organism evidence="1 2">
    <name type="scientific">Elysia marginata</name>
    <dbReference type="NCBI Taxonomy" id="1093978"/>
    <lineage>
        <taxon>Eukaryota</taxon>
        <taxon>Metazoa</taxon>
        <taxon>Spiralia</taxon>
        <taxon>Lophotrochozoa</taxon>
        <taxon>Mollusca</taxon>
        <taxon>Gastropoda</taxon>
        <taxon>Heterobranchia</taxon>
        <taxon>Euthyneura</taxon>
        <taxon>Panpulmonata</taxon>
        <taxon>Sacoglossa</taxon>
        <taxon>Placobranchoidea</taxon>
        <taxon>Plakobranchidae</taxon>
        <taxon>Elysia</taxon>
    </lineage>
</organism>
<gene>
    <name evidence="1" type="ORF">ElyMa_006664600</name>
</gene>
<evidence type="ECO:0000313" key="1">
    <source>
        <dbReference type="EMBL" id="GFS11149.1"/>
    </source>
</evidence>
<name>A0AAV4ILB6_9GAST</name>
<comment type="caution">
    <text evidence="1">The sequence shown here is derived from an EMBL/GenBank/DDBJ whole genome shotgun (WGS) entry which is preliminary data.</text>
</comment>
<dbReference type="Proteomes" id="UP000762676">
    <property type="component" value="Unassembled WGS sequence"/>
</dbReference>
<dbReference type="EMBL" id="BMAT01013359">
    <property type="protein sequence ID" value="GFS11149.1"/>
    <property type="molecule type" value="Genomic_DNA"/>
</dbReference>
<dbReference type="AlphaFoldDB" id="A0AAV4ILB6"/>
<protein>
    <submittedName>
        <fullName evidence="1">Uncharacterized protein</fullName>
    </submittedName>
</protein>
<sequence>MGQRGKKSIAQKTTAHKTSCVVISRLFNPLALSRLTRGDCCGGECRGQTPGRLPSARPGVTHGRSGLARSRHWTVVVWLMARPGSVRESSLQPQYTRLAMEEDGEDSAASQPFLEEVSPRYGHSKARDDRSLPFGKRVVYKGLKSHCGSWSKEQDFFLYFTPPLVWLSSLHVAEMLIQRAARNSSCGYRCMSHVFVVECGSH</sequence>
<reference evidence="1 2" key="1">
    <citation type="journal article" date="2021" name="Elife">
        <title>Chloroplast acquisition without the gene transfer in kleptoplastic sea slugs, Plakobranchus ocellatus.</title>
        <authorList>
            <person name="Maeda T."/>
            <person name="Takahashi S."/>
            <person name="Yoshida T."/>
            <person name="Shimamura S."/>
            <person name="Takaki Y."/>
            <person name="Nagai Y."/>
            <person name="Toyoda A."/>
            <person name="Suzuki Y."/>
            <person name="Arimoto A."/>
            <person name="Ishii H."/>
            <person name="Satoh N."/>
            <person name="Nishiyama T."/>
            <person name="Hasebe M."/>
            <person name="Maruyama T."/>
            <person name="Minagawa J."/>
            <person name="Obokata J."/>
            <person name="Shigenobu S."/>
        </authorList>
    </citation>
    <scope>NUCLEOTIDE SEQUENCE [LARGE SCALE GENOMIC DNA]</scope>
</reference>
<keyword evidence="2" id="KW-1185">Reference proteome</keyword>
<accession>A0AAV4ILB6</accession>